<evidence type="ECO:0000256" key="1">
    <source>
        <dbReference type="ARBA" id="ARBA00022741"/>
    </source>
</evidence>
<dbReference type="OrthoDB" id="4510440at2759"/>
<evidence type="ECO:0000256" key="2">
    <source>
        <dbReference type="ARBA" id="ARBA00022801"/>
    </source>
</evidence>
<evidence type="ECO:0000313" key="6">
    <source>
        <dbReference type="EMBL" id="PKX98163.1"/>
    </source>
</evidence>
<name>A0A2I1CKN1_ASPN1</name>
<feature type="domain" description="DNA2/NAM7 helicase-like C-terminal" evidence="5">
    <location>
        <begin position="41"/>
        <end position="176"/>
    </location>
</feature>
<keyword evidence="2" id="KW-0378">Hydrolase</keyword>
<accession>A0A2I1CKN1</accession>
<dbReference type="GO" id="GO:0016787">
    <property type="term" value="F:hydrolase activity"/>
    <property type="evidence" value="ECO:0007669"/>
    <property type="project" value="UniProtKB-KW"/>
</dbReference>
<dbReference type="GO" id="GO:0043139">
    <property type="term" value="F:5'-3' DNA helicase activity"/>
    <property type="evidence" value="ECO:0007669"/>
    <property type="project" value="TreeGrafter"/>
</dbReference>
<dbReference type="RefSeq" id="XP_024686758.1">
    <property type="nucleotide sequence ID" value="XM_024832381.1"/>
</dbReference>
<keyword evidence="7" id="KW-1185">Reference proteome</keyword>
<dbReference type="GeneID" id="36539717"/>
<dbReference type="EMBL" id="MSZS01000001">
    <property type="protein sequence ID" value="PKX98163.1"/>
    <property type="molecule type" value="Genomic_DNA"/>
</dbReference>
<gene>
    <name evidence="6" type="ORF">P174DRAFT_5421</name>
</gene>
<dbReference type="InterPro" id="IPR041679">
    <property type="entry name" value="DNA2/NAM7-like_C"/>
</dbReference>
<dbReference type="GO" id="GO:0005524">
    <property type="term" value="F:ATP binding"/>
    <property type="evidence" value="ECO:0007669"/>
    <property type="project" value="UniProtKB-KW"/>
</dbReference>
<dbReference type="PANTHER" id="PTHR43788">
    <property type="entry name" value="DNA2/NAM7 HELICASE FAMILY MEMBER"/>
    <property type="match status" value="1"/>
</dbReference>
<keyword evidence="3" id="KW-0347">Helicase</keyword>
<evidence type="ECO:0000259" key="5">
    <source>
        <dbReference type="Pfam" id="PF13087"/>
    </source>
</evidence>
<dbReference type="InterPro" id="IPR050534">
    <property type="entry name" value="Coronavir_polyprotein_1ab"/>
</dbReference>
<evidence type="ECO:0000313" key="7">
    <source>
        <dbReference type="Proteomes" id="UP000234474"/>
    </source>
</evidence>
<dbReference type="PANTHER" id="PTHR43788:SF16">
    <property type="entry name" value="HELICASE WITH ZINC FINGER 2"/>
    <property type="match status" value="1"/>
</dbReference>
<dbReference type="Proteomes" id="UP000234474">
    <property type="component" value="Unassembled WGS sequence"/>
</dbReference>
<protein>
    <recommendedName>
        <fullName evidence="5">DNA2/NAM7 helicase-like C-terminal domain-containing protein</fullName>
    </recommendedName>
</protein>
<comment type="caution">
    <text evidence="6">The sequence shown here is derived from an EMBL/GenBank/DDBJ whole genome shotgun (WGS) entry which is preliminary data.</text>
</comment>
<evidence type="ECO:0000256" key="4">
    <source>
        <dbReference type="ARBA" id="ARBA00022840"/>
    </source>
</evidence>
<keyword evidence="1" id="KW-0547">Nucleotide-binding</keyword>
<dbReference type="SUPFAM" id="SSF52540">
    <property type="entry name" value="P-loop containing nucleoside triphosphate hydrolases"/>
    <property type="match status" value="1"/>
</dbReference>
<sequence>MPLSPLSSWTLQRRCRPCGQRVGRLHRVSALLSKIRCRRSSPPLYIFISTIGYADRHANSLSSHNEAQVHALRQLLSQLYQFETAQGERIEPRDVMIISPYRDQRALVDDILGKNNIGFNENLTVDAAQGSESPVVVFLMTKPSKDARSVGFVGDRSRLNVALSRAQKVLIVIGNLKVWDSHQIRLIHRTAGNRNKFLLDLLRDVTQKCHTLTWHGASTVEELDPSPPDGLLFA</sequence>
<dbReference type="InterPro" id="IPR027417">
    <property type="entry name" value="P-loop_NTPase"/>
</dbReference>
<evidence type="ECO:0000256" key="3">
    <source>
        <dbReference type="ARBA" id="ARBA00022806"/>
    </source>
</evidence>
<dbReference type="CDD" id="cd18808">
    <property type="entry name" value="SF1_C_Upf1"/>
    <property type="match status" value="1"/>
</dbReference>
<proteinExistence type="predicted"/>
<dbReference type="Pfam" id="PF13087">
    <property type="entry name" value="AAA_12"/>
    <property type="match status" value="1"/>
</dbReference>
<dbReference type="VEuPathDB" id="FungiDB:P174DRAFT_5421"/>
<reference evidence="7" key="1">
    <citation type="journal article" date="2018" name="Proc. Natl. Acad. Sci. U.S.A.">
        <title>Linking secondary metabolites to gene clusters through genome sequencing of six diverse Aspergillus species.</title>
        <authorList>
            <person name="Kaerboelling I."/>
            <person name="Vesth T.C."/>
            <person name="Frisvad J.C."/>
            <person name="Nybo J.L."/>
            <person name="Theobald S."/>
            <person name="Kuo A."/>
            <person name="Bowyer P."/>
            <person name="Matsuda Y."/>
            <person name="Mondo S."/>
            <person name="Lyhne E.K."/>
            <person name="Kogle M.E."/>
            <person name="Clum A."/>
            <person name="Lipzen A."/>
            <person name="Salamov A."/>
            <person name="Ngan C.Y."/>
            <person name="Daum C."/>
            <person name="Chiniquy J."/>
            <person name="Barry K."/>
            <person name="LaButti K."/>
            <person name="Haridas S."/>
            <person name="Simmons B.A."/>
            <person name="Magnuson J.K."/>
            <person name="Mortensen U.H."/>
            <person name="Larsen T.O."/>
            <person name="Grigoriev I.V."/>
            <person name="Baker S.E."/>
            <person name="Andersen M.R."/>
        </authorList>
    </citation>
    <scope>NUCLEOTIDE SEQUENCE [LARGE SCALE GENOMIC DNA]</scope>
    <source>
        <strain evidence="7">IBT 16806</strain>
    </source>
</reference>
<dbReference type="Gene3D" id="3.40.50.300">
    <property type="entry name" value="P-loop containing nucleotide triphosphate hydrolases"/>
    <property type="match status" value="1"/>
</dbReference>
<dbReference type="InterPro" id="IPR047187">
    <property type="entry name" value="SF1_C_Upf1"/>
</dbReference>
<dbReference type="AlphaFoldDB" id="A0A2I1CKN1"/>
<keyword evidence="4" id="KW-0067">ATP-binding</keyword>
<organism evidence="6 7">
    <name type="scientific">Aspergillus novofumigatus (strain IBT 16806)</name>
    <dbReference type="NCBI Taxonomy" id="1392255"/>
    <lineage>
        <taxon>Eukaryota</taxon>
        <taxon>Fungi</taxon>
        <taxon>Dikarya</taxon>
        <taxon>Ascomycota</taxon>
        <taxon>Pezizomycotina</taxon>
        <taxon>Eurotiomycetes</taxon>
        <taxon>Eurotiomycetidae</taxon>
        <taxon>Eurotiales</taxon>
        <taxon>Aspergillaceae</taxon>
        <taxon>Aspergillus</taxon>
        <taxon>Aspergillus subgen. Fumigati</taxon>
    </lineage>
</organism>